<keyword evidence="1" id="KW-1003">Cell membrane</keyword>
<dbReference type="AlphaFoldDB" id="A0A371YPT1"/>
<sequence>MGEFNLYGVYVPTFLVQAILAYLLLKIVNLVTDRWATQGWIALPSIFNLCIYVLLLWGVHHLFTMYLD</sequence>
<evidence type="ECO:0000256" key="4">
    <source>
        <dbReference type="ARBA" id="ARBA00023136"/>
    </source>
</evidence>
<reference evidence="6" key="1">
    <citation type="journal article" date="2014" name="Int. J. Syst. Evol. Microbiol.">
        <title>Complete genome of a new Firmicutes species belonging to the dominant human colonic microbiota ('Ruminococcus bicirculans') reveals two chromosomes and a selective capacity to utilize plant glucans.</title>
        <authorList>
            <consortium name="NISC Comparative Sequencing Program"/>
            <person name="Wegmann U."/>
            <person name="Louis P."/>
            <person name="Goesmann A."/>
            <person name="Henrissat B."/>
            <person name="Duncan S.H."/>
            <person name="Flint H.J."/>
        </authorList>
    </citation>
    <scope>NUCLEOTIDE SEQUENCE</scope>
    <source>
        <strain evidence="6">KCTC 62575</strain>
    </source>
</reference>
<reference evidence="6" key="4">
    <citation type="submission" date="2024-09" db="EMBL/GenBank/DDBJ databases">
        <authorList>
            <person name="Sun Q."/>
            <person name="Mori K."/>
        </authorList>
    </citation>
    <scope>NUCLEOTIDE SEQUENCE</scope>
    <source>
        <strain evidence="6">KCTC 62575</strain>
    </source>
</reference>
<dbReference type="Proteomes" id="UP001595455">
    <property type="component" value="Unassembled WGS sequence"/>
</dbReference>
<reference evidence="7 8" key="2">
    <citation type="submission" date="2018-08" db="EMBL/GenBank/DDBJ databases">
        <title>The draft genome of Acinetobacter sichuanensis strain WCHAc060041.</title>
        <authorList>
            <person name="Qin J."/>
            <person name="Feng Y."/>
            <person name="Zong Z."/>
        </authorList>
    </citation>
    <scope>NUCLEOTIDE SEQUENCE [LARGE SCALE GENOMIC DNA]</scope>
    <source>
        <strain evidence="7 8">WCHAc060041</strain>
    </source>
</reference>
<gene>
    <name evidence="6" type="ORF">ACFODO_09630</name>
    <name evidence="7" type="ORF">C9E89_010835</name>
</gene>
<evidence type="ECO:0000313" key="6">
    <source>
        <dbReference type="EMBL" id="MFC2995524.1"/>
    </source>
</evidence>
<dbReference type="RefSeq" id="WP_107008369.1">
    <property type="nucleotide sequence ID" value="NZ_JAVIDQ010000014.1"/>
</dbReference>
<dbReference type="EMBL" id="PYIX02000016">
    <property type="protein sequence ID" value="RFC83481.1"/>
    <property type="molecule type" value="Genomic_DNA"/>
</dbReference>
<dbReference type="OrthoDB" id="6695501at2"/>
<evidence type="ECO:0000313" key="7">
    <source>
        <dbReference type="EMBL" id="RFC83481.1"/>
    </source>
</evidence>
<dbReference type="Proteomes" id="UP000240957">
    <property type="component" value="Unassembled WGS sequence"/>
</dbReference>
<evidence type="ECO:0000256" key="1">
    <source>
        <dbReference type="ARBA" id="ARBA00022475"/>
    </source>
</evidence>
<evidence type="ECO:0000313" key="9">
    <source>
        <dbReference type="Proteomes" id="UP001595455"/>
    </source>
</evidence>
<evidence type="ECO:0000256" key="2">
    <source>
        <dbReference type="ARBA" id="ARBA00022692"/>
    </source>
</evidence>
<dbReference type="Pfam" id="PF07869">
    <property type="entry name" value="DUF1656"/>
    <property type="match status" value="1"/>
</dbReference>
<feature type="transmembrane region" description="Helical" evidence="5">
    <location>
        <begin position="40"/>
        <end position="59"/>
    </location>
</feature>
<organism evidence="7 8">
    <name type="scientific">Acinetobacter sichuanensis</name>
    <dbReference type="NCBI Taxonomy" id="2136183"/>
    <lineage>
        <taxon>Bacteria</taxon>
        <taxon>Pseudomonadati</taxon>
        <taxon>Pseudomonadota</taxon>
        <taxon>Gammaproteobacteria</taxon>
        <taxon>Moraxellales</taxon>
        <taxon>Moraxellaceae</taxon>
        <taxon>Acinetobacter</taxon>
    </lineage>
</organism>
<evidence type="ECO:0000313" key="8">
    <source>
        <dbReference type="Proteomes" id="UP000240957"/>
    </source>
</evidence>
<comment type="caution">
    <text evidence="7">The sequence shown here is derived from an EMBL/GenBank/DDBJ whole genome shotgun (WGS) entry which is preliminary data.</text>
</comment>
<evidence type="ECO:0000256" key="3">
    <source>
        <dbReference type="ARBA" id="ARBA00022989"/>
    </source>
</evidence>
<dbReference type="InterPro" id="IPR012451">
    <property type="entry name" value="DUF1656"/>
</dbReference>
<reference evidence="9" key="3">
    <citation type="journal article" date="2019" name="Int. J. Syst. Evol. Microbiol.">
        <title>The Global Catalogue of Microorganisms (GCM) 10K type strain sequencing project: providing services to taxonomists for standard genome sequencing and annotation.</title>
        <authorList>
            <consortium name="The Broad Institute Genomics Platform"/>
            <consortium name="The Broad Institute Genome Sequencing Center for Infectious Disease"/>
            <person name="Wu L."/>
            <person name="Ma J."/>
        </authorList>
    </citation>
    <scope>NUCLEOTIDE SEQUENCE [LARGE SCALE GENOMIC DNA]</scope>
    <source>
        <strain evidence="9">KCTC 62575</strain>
    </source>
</reference>
<keyword evidence="4 5" id="KW-0472">Membrane</keyword>
<accession>A0A371YPT1</accession>
<name>A0A371YPT1_9GAMM</name>
<keyword evidence="3 5" id="KW-1133">Transmembrane helix</keyword>
<dbReference type="EMBL" id="JBHRSF010000030">
    <property type="protein sequence ID" value="MFC2995524.1"/>
    <property type="molecule type" value="Genomic_DNA"/>
</dbReference>
<keyword evidence="2 5" id="KW-0812">Transmembrane</keyword>
<keyword evidence="9" id="KW-1185">Reference proteome</keyword>
<protein>
    <submittedName>
        <fullName evidence="7">DUF1656 domain-containing protein</fullName>
    </submittedName>
</protein>
<proteinExistence type="predicted"/>
<feature type="transmembrane region" description="Helical" evidence="5">
    <location>
        <begin position="6"/>
        <end position="28"/>
    </location>
</feature>
<evidence type="ECO:0000256" key="5">
    <source>
        <dbReference type="SAM" id="Phobius"/>
    </source>
</evidence>